<keyword evidence="2" id="KW-1133">Transmembrane helix</keyword>
<dbReference type="EMBL" id="BMIN01000006">
    <property type="protein sequence ID" value="GGD10048.1"/>
    <property type="molecule type" value="Genomic_DNA"/>
</dbReference>
<feature type="transmembrane region" description="Helical" evidence="2">
    <location>
        <begin position="227"/>
        <end position="254"/>
    </location>
</feature>
<keyword evidence="2" id="KW-0472">Membrane</keyword>
<feature type="transmembrane region" description="Helical" evidence="2">
    <location>
        <begin position="191"/>
        <end position="215"/>
    </location>
</feature>
<feature type="transmembrane region" description="Helical" evidence="2">
    <location>
        <begin position="93"/>
        <end position="113"/>
    </location>
</feature>
<accession>A0ABQ1Q1T2</accession>
<sequence length="263" mass="28356">MICTNCNHEQESGRFCGNCGFDLNPGETSPSTGSSQPTASATATVAPSAPNENVERAKALSKGYLQEVMGFVKQPNQAFSATEVGFLKGVVSLAVYVVLFAITLYVIFNHLYGATGADSITGSLPFFSMVAPLTGNFFLVIAGSALCLFVIQLITQVGHSFKTFIARYGGILAPFMMLNAISLVAGFGGFIIFSLILLMLSLSIVINLLPPIYVYHHCQRSNKADQSIYWAILAAGASILVSYIIIVTRLMVFIDELTSMFMW</sequence>
<evidence type="ECO:0000313" key="3">
    <source>
        <dbReference type="EMBL" id="GGD10048.1"/>
    </source>
</evidence>
<gene>
    <name evidence="3" type="ORF">GCM10011389_16970</name>
</gene>
<comment type="caution">
    <text evidence="3">The sequence shown here is derived from an EMBL/GenBank/DDBJ whole genome shotgun (WGS) entry which is preliminary data.</text>
</comment>
<evidence type="ECO:0008006" key="5">
    <source>
        <dbReference type="Google" id="ProtNLM"/>
    </source>
</evidence>
<feature type="transmembrane region" description="Helical" evidence="2">
    <location>
        <begin position="133"/>
        <end position="153"/>
    </location>
</feature>
<keyword evidence="2" id="KW-0812">Transmembrane</keyword>
<feature type="transmembrane region" description="Helical" evidence="2">
    <location>
        <begin position="165"/>
        <end position="185"/>
    </location>
</feature>
<evidence type="ECO:0000313" key="4">
    <source>
        <dbReference type="Proteomes" id="UP000642571"/>
    </source>
</evidence>
<protein>
    <recommendedName>
        <fullName evidence="5">Zinc ribbon domain-containing protein</fullName>
    </recommendedName>
</protein>
<evidence type="ECO:0000256" key="2">
    <source>
        <dbReference type="SAM" id="Phobius"/>
    </source>
</evidence>
<name>A0ABQ1Q1T2_9BACI</name>
<evidence type="ECO:0000256" key="1">
    <source>
        <dbReference type="SAM" id="MobiDB-lite"/>
    </source>
</evidence>
<dbReference type="RefSeq" id="WP_188652762.1">
    <property type="nucleotide sequence ID" value="NZ_BMIN01000006.1"/>
</dbReference>
<keyword evidence="4" id="KW-1185">Reference proteome</keyword>
<dbReference type="Proteomes" id="UP000642571">
    <property type="component" value="Unassembled WGS sequence"/>
</dbReference>
<proteinExistence type="predicted"/>
<feature type="region of interest" description="Disordered" evidence="1">
    <location>
        <begin position="27"/>
        <end position="49"/>
    </location>
</feature>
<reference evidence="4" key="1">
    <citation type="journal article" date="2019" name="Int. J. Syst. Evol. Microbiol.">
        <title>The Global Catalogue of Microorganisms (GCM) 10K type strain sequencing project: providing services to taxonomists for standard genome sequencing and annotation.</title>
        <authorList>
            <consortium name="The Broad Institute Genomics Platform"/>
            <consortium name="The Broad Institute Genome Sequencing Center for Infectious Disease"/>
            <person name="Wu L."/>
            <person name="Ma J."/>
        </authorList>
    </citation>
    <scope>NUCLEOTIDE SEQUENCE [LARGE SCALE GENOMIC DNA]</scope>
    <source>
        <strain evidence="4">CGMCC 1.15353</strain>
    </source>
</reference>
<organism evidence="3 4">
    <name type="scientific">Pontibacillus salipaludis</name>
    <dbReference type="NCBI Taxonomy" id="1697394"/>
    <lineage>
        <taxon>Bacteria</taxon>
        <taxon>Bacillati</taxon>
        <taxon>Bacillota</taxon>
        <taxon>Bacilli</taxon>
        <taxon>Bacillales</taxon>
        <taxon>Bacillaceae</taxon>
        <taxon>Pontibacillus</taxon>
    </lineage>
</organism>